<gene>
    <name evidence="2" type="ORF">MCOR_7575</name>
</gene>
<evidence type="ECO:0000313" key="2">
    <source>
        <dbReference type="EMBL" id="CAC5367808.1"/>
    </source>
</evidence>
<reference evidence="2 3" key="1">
    <citation type="submission" date="2020-06" db="EMBL/GenBank/DDBJ databases">
        <authorList>
            <person name="Li R."/>
            <person name="Bekaert M."/>
        </authorList>
    </citation>
    <scope>NUCLEOTIDE SEQUENCE [LARGE SCALE GENOMIC DNA]</scope>
    <source>
        <strain evidence="3">wild</strain>
    </source>
</reference>
<protein>
    <recommendedName>
        <fullName evidence="1">Integrase catalytic domain-containing protein</fullName>
    </recommendedName>
</protein>
<dbReference type="InterPro" id="IPR012337">
    <property type="entry name" value="RNaseH-like_sf"/>
</dbReference>
<dbReference type="PROSITE" id="PS50994">
    <property type="entry name" value="INTEGRASE"/>
    <property type="match status" value="1"/>
</dbReference>
<accession>A0A6J8AHM3</accession>
<dbReference type="GO" id="GO:0015074">
    <property type="term" value="P:DNA integration"/>
    <property type="evidence" value="ECO:0007669"/>
    <property type="project" value="InterPro"/>
</dbReference>
<dbReference type="GO" id="GO:0003676">
    <property type="term" value="F:nucleic acid binding"/>
    <property type="evidence" value="ECO:0007669"/>
    <property type="project" value="InterPro"/>
</dbReference>
<dbReference type="Pfam" id="PF00665">
    <property type="entry name" value="rve"/>
    <property type="match status" value="1"/>
</dbReference>
<keyword evidence="3" id="KW-1185">Reference proteome</keyword>
<dbReference type="AlphaFoldDB" id="A0A6J8AHM3"/>
<dbReference type="SUPFAM" id="SSF53098">
    <property type="entry name" value="Ribonuclease H-like"/>
    <property type="match status" value="1"/>
</dbReference>
<dbReference type="InterPro" id="IPR050951">
    <property type="entry name" value="Retrovirus_Pol_polyprotein"/>
</dbReference>
<dbReference type="FunFam" id="3.30.420.10:FF:000063">
    <property type="entry name" value="Retrovirus-related Pol polyprotein from transposon 297-like Protein"/>
    <property type="match status" value="1"/>
</dbReference>
<dbReference type="PANTHER" id="PTHR37984:SF7">
    <property type="entry name" value="INTEGRASE CATALYTIC DOMAIN-CONTAINING PROTEIN"/>
    <property type="match status" value="1"/>
</dbReference>
<feature type="domain" description="Integrase catalytic" evidence="1">
    <location>
        <begin position="1"/>
        <end position="94"/>
    </location>
</feature>
<dbReference type="Gene3D" id="3.30.420.10">
    <property type="entry name" value="Ribonuclease H-like superfamily/Ribonuclease H"/>
    <property type="match status" value="1"/>
</dbReference>
<dbReference type="Proteomes" id="UP000507470">
    <property type="component" value="Unassembled WGS sequence"/>
</dbReference>
<proteinExistence type="predicted"/>
<dbReference type="PANTHER" id="PTHR37984">
    <property type="entry name" value="PROTEIN CBG26694"/>
    <property type="match status" value="1"/>
</dbReference>
<dbReference type="EMBL" id="CACVKT020001388">
    <property type="protein sequence ID" value="CAC5367808.1"/>
    <property type="molecule type" value="Genomic_DNA"/>
</dbReference>
<evidence type="ECO:0000313" key="3">
    <source>
        <dbReference type="Proteomes" id="UP000507470"/>
    </source>
</evidence>
<dbReference type="OrthoDB" id="444601at2759"/>
<name>A0A6J8AHM3_MYTCO</name>
<dbReference type="InterPro" id="IPR001584">
    <property type="entry name" value="Integrase_cat-core"/>
</dbReference>
<sequence length="151" mass="17758">MFDFKNKQHLLIVEYYSKFFEVIMLNNFTSDTVIMNIKSIFARHCIPEILVSDNARYYTSSKFQEFAKSWEFKHITSSPRYQQSKGLAERTVQTELLKKAEYEGKNPYMSILNLRNTPLDSDMPSPSQLLMGRRCKTKLTITKKLLRTEVP</sequence>
<organism evidence="2 3">
    <name type="scientific">Mytilus coruscus</name>
    <name type="common">Sea mussel</name>
    <dbReference type="NCBI Taxonomy" id="42192"/>
    <lineage>
        <taxon>Eukaryota</taxon>
        <taxon>Metazoa</taxon>
        <taxon>Spiralia</taxon>
        <taxon>Lophotrochozoa</taxon>
        <taxon>Mollusca</taxon>
        <taxon>Bivalvia</taxon>
        <taxon>Autobranchia</taxon>
        <taxon>Pteriomorphia</taxon>
        <taxon>Mytilida</taxon>
        <taxon>Mytiloidea</taxon>
        <taxon>Mytilidae</taxon>
        <taxon>Mytilinae</taxon>
        <taxon>Mytilus</taxon>
    </lineage>
</organism>
<evidence type="ECO:0000259" key="1">
    <source>
        <dbReference type="PROSITE" id="PS50994"/>
    </source>
</evidence>
<dbReference type="InterPro" id="IPR036397">
    <property type="entry name" value="RNaseH_sf"/>
</dbReference>